<dbReference type="GO" id="GO:0000398">
    <property type="term" value="P:mRNA splicing, via spliceosome"/>
    <property type="evidence" value="ECO:0007669"/>
    <property type="project" value="TreeGrafter"/>
</dbReference>
<feature type="compositionally biased region" description="Low complexity" evidence="6">
    <location>
        <begin position="638"/>
        <end position="649"/>
    </location>
</feature>
<evidence type="ECO:0000256" key="6">
    <source>
        <dbReference type="SAM" id="MobiDB-lite"/>
    </source>
</evidence>
<comment type="subcellular location">
    <subcellularLocation>
        <location evidence="1">Nucleus</location>
    </subcellularLocation>
</comment>
<dbReference type="InterPro" id="IPR050781">
    <property type="entry name" value="CWC22_splicing_factor"/>
</dbReference>
<dbReference type="EMBL" id="HACG01034798">
    <property type="protein sequence ID" value="CEK81663.1"/>
    <property type="molecule type" value="Transcribed_RNA"/>
</dbReference>
<feature type="compositionally biased region" description="Acidic residues" evidence="6">
    <location>
        <begin position="399"/>
        <end position="417"/>
    </location>
</feature>
<accession>A0A0B7ALD3</accession>
<evidence type="ECO:0000256" key="3">
    <source>
        <dbReference type="ARBA" id="ARBA00022664"/>
    </source>
</evidence>
<feature type="region of interest" description="Disordered" evidence="6">
    <location>
        <begin position="634"/>
        <end position="696"/>
    </location>
</feature>
<keyword evidence="3" id="KW-0507">mRNA processing</keyword>
<reference evidence="8" key="1">
    <citation type="submission" date="2014-12" db="EMBL/GenBank/DDBJ databases">
        <title>Insight into the proteome of Arion vulgaris.</title>
        <authorList>
            <person name="Aradska J."/>
            <person name="Bulat T."/>
            <person name="Smidak R."/>
            <person name="Sarate P."/>
            <person name="Gangsoo J."/>
            <person name="Sialana F."/>
            <person name="Bilban M."/>
            <person name="Lubec G."/>
        </authorList>
    </citation>
    <scope>NUCLEOTIDE SEQUENCE</scope>
    <source>
        <tissue evidence="8">Skin</tissue>
    </source>
</reference>
<dbReference type="AlphaFoldDB" id="A0A0B7ALD3"/>
<dbReference type="SUPFAM" id="SSF48371">
    <property type="entry name" value="ARM repeat"/>
    <property type="match status" value="1"/>
</dbReference>
<feature type="region of interest" description="Disordered" evidence="6">
    <location>
        <begin position="399"/>
        <end position="418"/>
    </location>
</feature>
<organism evidence="8">
    <name type="scientific">Arion vulgaris</name>
    <dbReference type="NCBI Taxonomy" id="1028688"/>
    <lineage>
        <taxon>Eukaryota</taxon>
        <taxon>Metazoa</taxon>
        <taxon>Spiralia</taxon>
        <taxon>Lophotrochozoa</taxon>
        <taxon>Mollusca</taxon>
        <taxon>Gastropoda</taxon>
        <taxon>Heterobranchia</taxon>
        <taxon>Euthyneura</taxon>
        <taxon>Panpulmonata</taxon>
        <taxon>Eupulmonata</taxon>
        <taxon>Stylommatophora</taxon>
        <taxon>Helicina</taxon>
        <taxon>Arionoidea</taxon>
        <taxon>Arionidae</taxon>
        <taxon>Arion</taxon>
    </lineage>
</organism>
<evidence type="ECO:0000259" key="7">
    <source>
        <dbReference type="PROSITE" id="PS51366"/>
    </source>
</evidence>
<feature type="domain" description="MI" evidence="7">
    <location>
        <begin position="416"/>
        <end position="540"/>
    </location>
</feature>
<keyword evidence="5" id="KW-0539">Nucleus</keyword>
<evidence type="ECO:0000256" key="4">
    <source>
        <dbReference type="ARBA" id="ARBA00023187"/>
    </source>
</evidence>
<dbReference type="PANTHER" id="PTHR18034:SF3">
    <property type="entry name" value="PRE-MRNA-SPLICING FACTOR CWC22 HOMOLOG"/>
    <property type="match status" value="1"/>
</dbReference>
<dbReference type="PANTHER" id="PTHR18034">
    <property type="entry name" value="CELL CYCLE CONTROL PROTEIN CWF22-RELATED"/>
    <property type="match status" value="1"/>
</dbReference>
<dbReference type="InterPro" id="IPR003890">
    <property type="entry name" value="MIF4G-like_typ-3"/>
</dbReference>
<evidence type="ECO:0000256" key="5">
    <source>
        <dbReference type="ARBA" id="ARBA00023242"/>
    </source>
</evidence>
<dbReference type="InterPro" id="IPR003891">
    <property type="entry name" value="Initiation_fac_eIF4g_MI"/>
</dbReference>
<dbReference type="GO" id="GO:0003723">
    <property type="term" value="F:RNA binding"/>
    <property type="evidence" value="ECO:0007669"/>
    <property type="project" value="InterPro"/>
</dbReference>
<evidence type="ECO:0000256" key="1">
    <source>
        <dbReference type="ARBA" id="ARBA00004123"/>
    </source>
</evidence>
<evidence type="ECO:0000256" key="2">
    <source>
        <dbReference type="ARBA" id="ARBA00006856"/>
    </source>
</evidence>
<name>A0A0B7ALD3_9EUPU</name>
<feature type="compositionally biased region" description="Basic and acidic residues" evidence="6">
    <location>
        <begin position="666"/>
        <end position="696"/>
    </location>
</feature>
<dbReference type="GO" id="GO:0071013">
    <property type="term" value="C:catalytic step 2 spliceosome"/>
    <property type="evidence" value="ECO:0007669"/>
    <property type="project" value="TreeGrafter"/>
</dbReference>
<proteinExistence type="inferred from homology"/>
<dbReference type="InterPro" id="IPR016024">
    <property type="entry name" value="ARM-type_fold"/>
</dbReference>
<comment type="similarity">
    <text evidence="2">Belongs to the CWC22 family.</text>
</comment>
<protein>
    <recommendedName>
        <fullName evidence="7">MI domain-containing protein</fullName>
    </recommendedName>
</protein>
<dbReference type="Gene3D" id="1.25.40.180">
    <property type="match status" value="1"/>
</dbReference>
<dbReference type="Pfam" id="PF02847">
    <property type="entry name" value="MA3"/>
    <property type="match status" value="1"/>
</dbReference>
<evidence type="ECO:0000313" key="8">
    <source>
        <dbReference type="EMBL" id="CEK81663.1"/>
    </source>
</evidence>
<gene>
    <name evidence="8" type="primary">ORF127308</name>
</gene>
<dbReference type="PROSITE" id="PS51366">
    <property type="entry name" value="MI"/>
    <property type="match status" value="1"/>
</dbReference>
<dbReference type="SMART" id="SM00543">
    <property type="entry name" value="MIF4G"/>
    <property type="match status" value="1"/>
</dbReference>
<sequence length="736" mass="83920">MMNRGKCRMTHICCKKQLDREIAAARGSPPVQCSPPVQGSPQGRAATWEQPSAQDICHEDNLSQEAVLLSATETLLDPPIDLLTGQECLPELFEADTILELSETVMTPELSQTNMIPDHDRILKGREDTMILSDKREQKKMSSVNNQRKSWKTLKQSIKDHINVVNAENINRITRNLFQNNLKRGRGLLARSIIQAQAASPTLTHVYAALVVTINTKLPKTGELILRRLILMFRQDCKRDDKAMCLSTTTFIAHLVNLQVAHEVLAFQMLRQLLLNPTNGSVEVAVDFLKECGLKLTAVSPQGINSIFEDLRKILHKGQIETRVQKMVKAMVENRTDEFKDHPAVLSDLDLVGIKEFNHVLQLEDTIEEDKTHVFKEDSDFEENEEEYMTWKSNICFDESSDEESSESSESESDDEEKEKTRLLLFTQDIKAITKASVNEKQCAYKLLNLKRKPDQEVMMCSVILDCCEKLKVPGMFYALVAKELCQQEKKFIALFQNSFFNYKTIHNVEAYKIQNMGKFFAHLLYTDAISWEVFKVVTLTKETSENSKTFLKILFQALSKNLGLFMLNKKLKDPTLSLHCKGFMARDNLENNRLRIEFFTKIGLGALMDDLREHLKATTKQIAQQNLEADQANIVGSSSSSNPISVSLDSDEPSKKRRKSSAPKTKTESGEKEFANIRNGVERPSERNETEEMKIDLTEELMKRKGKVGERSENMIKAEKMVKDWVKVEKVEQQQ</sequence>
<keyword evidence="4" id="KW-0508">mRNA splicing</keyword>